<reference evidence="7 8" key="1">
    <citation type="submission" date="2023-12" db="EMBL/GenBank/DDBJ databases">
        <title>Baltic Sea Cyanobacteria.</title>
        <authorList>
            <person name="Delbaje E."/>
            <person name="Fewer D.P."/>
            <person name="Shishido T.K."/>
        </authorList>
    </citation>
    <scope>NUCLEOTIDE SEQUENCE [LARGE SCALE GENOMIC DNA]</scope>
    <source>
        <strain evidence="7 8">UHCC 0139</strain>
    </source>
</reference>
<dbReference type="RefSeq" id="WP_323305919.1">
    <property type="nucleotide sequence ID" value="NZ_JAYGHX010000007.1"/>
</dbReference>
<dbReference type="Gene3D" id="3.40.50.11540">
    <property type="entry name" value="NADH-ubiquinone oxidoreductase 51kDa subunit"/>
    <property type="match status" value="1"/>
</dbReference>
<organism evidence="7 8">
    <name type="scientific">Cyanobium gracile UHCC 0139</name>
    <dbReference type="NCBI Taxonomy" id="3110308"/>
    <lineage>
        <taxon>Bacteria</taxon>
        <taxon>Bacillati</taxon>
        <taxon>Cyanobacteriota</taxon>
        <taxon>Cyanophyceae</taxon>
        <taxon>Synechococcales</taxon>
        <taxon>Prochlorococcaceae</taxon>
        <taxon>Cyanobium</taxon>
    </lineage>
</organism>
<dbReference type="Gene3D" id="6.10.250.1450">
    <property type="match status" value="1"/>
</dbReference>
<evidence type="ECO:0000313" key="7">
    <source>
        <dbReference type="EMBL" id="MEA5391939.1"/>
    </source>
</evidence>
<dbReference type="SMART" id="SM00928">
    <property type="entry name" value="NADH_4Fe-4S"/>
    <property type="match status" value="1"/>
</dbReference>
<evidence type="ECO:0000256" key="5">
    <source>
        <dbReference type="ARBA" id="ARBA00023014"/>
    </source>
</evidence>
<accession>A0ABU5RVY9</accession>
<keyword evidence="4" id="KW-0408">Iron</keyword>
<dbReference type="InterPro" id="IPR019575">
    <property type="entry name" value="Nuop51_4Fe4S-bd"/>
</dbReference>
<dbReference type="PANTHER" id="PTHR43578">
    <property type="entry name" value="NADH-QUINONE OXIDOREDUCTASE SUBUNIT F"/>
    <property type="match status" value="1"/>
</dbReference>
<dbReference type="SUPFAM" id="SSF140490">
    <property type="entry name" value="Nqo1C-terminal domain-like"/>
    <property type="match status" value="1"/>
</dbReference>
<dbReference type="InterPro" id="IPR037225">
    <property type="entry name" value="Nuo51_FMN-bd_sf"/>
</dbReference>
<comment type="caution">
    <text evidence="7">The sequence shown here is derived from an EMBL/GenBank/DDBJ whole genome shotgun (WGS) entry which is preliminary data.</text>
</comment>
<dbReference type="InterPro" id="IPR001949">
    <property type="entry name" value="NADH-UbQ_OxRdtase_51kDa_CS"/>
</dbReference>
<dbReference type="SUPFAM" id="SSF142984">
    <property type="entry name" value="Nqo1 middle domain-like"/>
    <property type="match status" value="1"/>
</dbReference>
<dbReference type="Gene3D" id="1.20.1440.230">
    <property type="entry name" value="NADH-ubiquinone oxidoreductase 51kDa subunit, iron-sulphur binding domain"/>
    <property type="match status" value="1"/>
</dbReference>
<dbReference type="EMBL" id="JAYGHX010000007">
    <property type="protein sequence ID" value="MEA5391939.1"/>
    <property type="molecule type" value="Genomic_DNA"/>
</dbReference>
<name>A0ABU5RVY9_9CYAN</name>
<proteinExistence type="inferred from homology"/>
<dbReference type="CDD" id="cd02980">
    <property type="entry name" value="TRX_Fd_family"/>
    <property type="match status" value="1"/>
</dbReference>
<dbReference type="Gene3D" id="3.10.20.600">
    <property type="match status" value="1"/>
</dbReference>
<dbReference type="Gene3D" id="3.40.30.10">
    <property type="entry name" value="Glutaredoxin"/>
    <property type="match status" value="1"/>
</dbReference>
<evidence type="ECO:0000256" key="2">
    <source>
        <dbReference type="ARBA" id="ARBA00022485"/>
    </source>
</evidence>
<dbReference type="InterPro" id="IPR037207">
    <property type="entry name" value="Nuop51_4Fe4S-bd_sf"/>
</dbReference>
<dbReference type="PANTHER" id="PTHR43578:SF3">
    <property type="entry name" value="NADH-QUINONE OXIDOREDUCTASE SUBUNIT F"/>
    <property type="match status" value="1"/>
</dbReference>
<dbReference type="InterPro" id="IPR036249">
    <property type="entry name" value="Thioredoxin-like_sf"/>
</dbReference>
<dbReference type="Pfam" id="PF01512">
    <property type="entry name" value="Complex1_51K"/>
    <property type="match status" value="1"/>
</dbReference>
<evidence type="ECO:0000259" key="6">
    <source>
        <dbReference type="SMART" id="SM00928"/>
    </source>
</evidence>
<dbReference type="SUPFAM" id="SSF52833">
    <property type="entry name" value="Thioredoxin-like"/>
    <property type="match status" value="1"/>
</dbReference>
<keyword evidence="3" id="KW-0479">Metal-binding</keyword>
<comment type="similarity">
    <text evidence="1">Belongs to the complex I 51 kDa subunit family.</text>
</comment>
<evidence type="ECO:0000256" key="4">
    <source>
        <dbReference type="ARBA" id="ARBA00023004"/>
    </source>
</evidence>
<protein>
    <submittedName>
        <fullName evidence="7">NADH-ubiquinone oxidoreductase-F iron-sulfur binding region domain-containing protein</fullName>
    </submittedName>
</protein>
<evidence type="ECO:0000256" key="3">
    <source>
        <dbReference type="ARBA" id="ARBA00022723"/>
    </source>
</evidence>
<sequence length="541" mass="57108">MPSPVQVRCCDASGCRSAGSQALRTALEGARDAAGLDPSQLTIKPVGCLRQCGSGPLVACDRPGRTRLFGGLSPGQAGALIADALAAGGEEETVPATTADALAAHRIDLDGPFFALQRPVVLEGCGQVNPESIDDAIAFGTYAQLQRVLQELSPEQVRDEVRRSGLRGRGGAGYPTGLKWDTVALQPPGPRYVVCNADEGDPGAFMDRSVLESDPHRLIEGMAIAAYAVGAERGFVYVRAEYPLAIERLRLALQQARSRHLLGNHIHGTTFNLRLEVRVGAGAYVCGEETALLLSIQGQRGMPQPRPPFPAQSGLWGAPTLINNVETFTAVPAILREGGDWYAAMGTEHSKGTKVFALSGAVVNTGLVEVPMGTPLRTVVEVIGGGVPDGSPIKAVQTGGPSGGCIPAERLDTPVDYESLLELGSMMGSGGMVVMGSSTSMPEVARHFMGFSVNESCGKCIPCRAGTVQLAQLLDRFVERRANPEDMDRLDALCQMVKVTSLCGLGQSAPNPVLSTLRWFRHEYEAACRQPADALATGRGR</sequence>
<dbReference type="Proteomes" id="UP001304461">
    <property type="component" value="Unassembled WGS sequence"/>
</dbReference>
<keyword evidence="5" id="KW-0411">Iron-sulfur</keyword>
<dbReference type="SUPFAM" id="SSF142019">
    <property type="entry name" value="Nqo1 FMN-binding domain-like"/>
    <property type="match status" value="1"/>
</dbReference>
<dbReference type="PROSITE" id="PS00645">
    <property type="entry name" value="COMPLEX1_51K_2"/>
    <property type="match status" value="1"/>
</dbReference>
<gene>
    <name evidence="7" type="ORF">VB738_11800</name>
</gene>
<feature type="domain" description="NADH-ubiquinone oxidoreductase 51kDa subunit iron-sulphur binding" evidence="6">
    <location>
        <begin position="442"/>
        <end position="487"/>
    </location>
</feature>
<keyword evidence="2" id="KW-0004">4Fe-4S</keyword>
<dbReference type="Pfam" id="PF10589">
    <property type="entry name" value="NADH_4Fe-4S"/>
    <property type="match status" value="1"/>
</dbReference>
<keyword evidence="8" id="KW-1185">Reference proteome</keyword>
<evidence type="ECO:0000256" key="1">
    <source>
        <dbReference type="ARBA" id="ARBA00007523"/>
    </source>
</evidence>
<evidence type="ECO:0000313" key="8">
    <source>
        <dbReference type="Proteomes" id="UP001304461"/>
    </source>
</evidence>
<dbReference type="InterPro" id="IPR011538">
    <property type="entry name" value="Nuo51_FMN-bd"/>
</dbReference>